<dbReference type="GO" id="GO:0044281">
    <property type="term" value="P:small molecule metabolic process"/>
    <property type="evidence" value="ECO:0007669"/>
    <property type="project" value="UniProtKB-ARBA"/>
</dbReference>
<evidence type="ECO:0000313" key="4">
    <source>
        <dbReference type="Proteomes" id="UP000198856"/>
    </source>
</evidence>
<dbReference type="EMBL" id="FNFC01000002">
    <property type="protein sequence ID" value="SDJ34453.1"/>
    <property type="molecule type" value="Genomic_DNA"/>
</dbReference>
<dbReference type="Gene3D" id="3.40.50.720">
    <property type="entry name" value="NAD(P)-binding Rossmann-like Domain"/>
    <property type="match status" value="1"/>
</dbReference>
<feature type="domain" description="Enoyl reductase (ER)" evidence="2">
    <location>
        <begin position="10"/>
        <end position="317"/>
    </location>
</feature>
<dbReference type="InterPro" id="IPR013149">
    <property type="entry name" value="ADH-like_C"/>
</dbReference>
<reference evidence="3 4" key="1">
    <citation type="submission" date="2016-10" db="EMBL/GenBank/DDBJ databases">
        <authorList>
            <person name="de Groot N.N."/>
        </authorList>
    </citation>
    <scope>NUCLEOTIDE SEQUENCE [LARGE SCALE GENOMIC DNA]</scope>
    <source>
        <strain evidence="3 4">IBRC-M10015</strain>
    </source>
</reference>
<dbReference type="Pfam" id="PF00107">
    <property type="entry name" value="ADH_zinc_N"/>
    <property type="match status" value="1"/>
</dbReference>
<dbReference type="SUPFAM" id="SSF50129">
    <property type="entry name" value="GroES-like"/>
    <property type="match status" value="1"/>
</dbReference>
<evidence type="ECO:0000259" key="2">
    <source>
        <dbReference type="SMART" id="SM00829"/>
    </source>
</evidence>
<dbReference type="InterPro" id="IPR013154">
    <property type="entry name" value="ADH-like_N"/>
</dbReference>
<keyword evidence="1" id="KW-0521">NADP</keyword>
<dbReference type="InterPro" id="IPR020843">
    <property type="entry name" value="ER"/>
</dbReference>
<evidence type="ECO:0000256" key="1">
    <source>
        <dbReference type="ARBA" id="ARBA00022857"/>
    </source>
</evidence>
<dbReference type="InterPro" id="IPR011032">
    <property type="entry name" value="GroES-like_sf"/>
</dbReference>
<dbReference type="InterPro" id="IPR051603">
    <property type="entry name" value="Zinc-ADH_QOR/CCCR"/>
</dbReference>
<accession>A0A1G8SZ69</accession>
<name>A0A1G8SZ69_9EURY</name>
<sequence length="319" mass="33368">MKAVRYHDYGGADELQVDEVDRPTPDRDEVLVEMQAASVNRVDVMFRSGQYGDPPLPTIPGGDGAGLVVAVGKDVSSFEEGDRVFASGMDRAEGGTFAEYAAIPAEKLAHLPENVSWATGGAIGNVGATAWTAIEELAGVQAGDRVLIHGGSGGVGHAAVQIAAHSGAEVITTAGTEAARDRLTDLGAAVALDYESDSLAEDILAATGGAGVETILDHRLEEYLELDLSVVTEGGHIISTMGHIPQTNGRPFYGKEVTIQPLRMDSHPTRRPVLQRLARLMKGDVLTPVVADVYSIGNAGQAHQEILAGGYLGKLVVTP</sequence>
<dbReference type="Gene3D" id="3.90.180.10">
    <property type="entry name" value="Medium-chain alcohol dehydrogenases, catalytic domain"/>
    <property type="match status" value="1"/>
</dbReference>
<dbReference type="PANTHER" id="PTHR44154:SF1">
    <property type="entry name" value="QUINONE OXIDOREDUCTASE"/>
    <property type="match status" value="1"/>
</dbReference>
<proteinExistence type="predicted"/>
<dbReference type="OrthoDB" id="8709at2157"/>
<gene>
    <name evidence="3" type="ORF">SAMN05216226_102226</name>
</gene>
<protein>
    <submittedName>
        <fullName evidence="3">NADPH:quinone reductase</fullName>
    </submittedName>
</protein>
<dbReference type="GO" id="GO:0043168">
    <property type="term" value="F:anion binding"/>
    <property type="evidence" value="ECO:0007669"/>
    <property type="project" value="UniProtKB-ARBA"/>
</dbReference>
<dbReference type="Pfam" id="PF08240">
    <property type="entry name" value="ADH_N"/>
    <property type="match status" value="1"/>
</dbReference>
<organism evidence="3 4">
    <name type="scientific">Halovenus aranensis</name>
    <dbReference type="NCBI Taxonomy" id="890420"/>
    <lineage>
        <taxon>Archaea</taxon>
        <taxon>Methanobacteriati</taxon>
        <taxon>Methanobacteriota</taxon>
        <taxon>Stenosarchaea group</taxon>
        <taxon>Halobacteria</taxon>
        <taxon>Halobacteriales</taxon>
        <taxon>Haloarculaceae</taxon>
        <taxon>Halovenus</taxon>
    </lineage>
</organism>
<dbReference type="SUPFAM" id="SSF51735">
    <property type="entry name" value="NAD(P)-binding Rossmann-fold domains"/>
    <property type="match status" value="1"/>
</dbReference>
<dbReference type="GO" id="GO:0016616">
    <property type="term" value="F:oxidoreductase activity, acting on the CH-OH group of donors, NAD or NADP as acceptor"/>
    <property type="evidence" value="ECO:0007669"/>
    <property type="project" value="UniProtKB-ARBA"/>
</dbReference>
<dbReference type="AlphaFoldDB" id="A0A1G8SZ69"/>
<dbReference type="Proteomes" id="UP000198856">
    <property type="component" value="Unassembled WGS sequence"/>
</dbReference>
<evidence type="ECO:0000313" key="3">
    <source>
        <dbReference type="EMBL" id="SDJ34453.1"/>
    </source>
</evidence>
<dbReference type="InterPro" id="IPR036291">
    <property type="entry name" value="NAD(P)-bd_dom_sf"/>
</dbReference>
<dbReference type="SMART" id="SM00829">
    <property type="entry name" value="PKS_ER"/>
    <property type="match status" value="1"/>
</dbReference>
<keyword evidence="4" id="KW-1185">Reference proteome</keyword>
<dbReference type="CDD" id="cd08253">
    <property type="entry name" value="zeta_crystallin"/>
    <property type="match status" value="1"/>
</dbReference>
<dbReference type="PANTHER" id="PTHR44154">
    <property type="entry name" value="QUINONE OXIDOREDUCTASE"/>
    <property type="match status" value="1"/>
</dbReference>
<dbReference type="GO" id="GO:0030554">
    <property type="term" value="F:adenyl nucleotide binding"/>
    <property type="evidence" value="ECO:0007669"/>
    <property type="project" value="UniProtKB-ARBA"/>
</dbReference>
<dbReference type="RefSeq" id="WP_092699268.1">
    <property type="nucleotide sequence ID" value="NZ_FNFC01000002.1"/>
</dbReference>
<dbReference type="STRING" id="890420.SAMN05216226_102226"/>